<dbReference type="GO" id="GO:0003677">
    <property type="term" value="F:DNA binding"/>
    <property type="evidence" value="ECO:0007669"/>
    <property type="project" value="InterPro"/>
</dbReference>
<evidence type="ECO:0008006" key="3">
    <source>
        <dbReference type="Google" id="ProtNLM"/>
    </source>
</evidence>
<dbReference type="EMBL" id="BSPD01000039">
    <property type="protein sequence ID" value="GLS26164.1"/>
    <property type="molecule type" value="Genomic_DNA"/>
</dbReference>
<comment type="caution">
    <text evidence="1">The sequence shown here is derived from an EMBL/GenBank/DDBJ whole genome shotgun (WGS) entry which is preliminary data.</text>
</comment>
<name>A0AA37WLM8_9GAMM</name>
<proteinExistence type="predicted"/>
<sequence>MTPAQRLRAKTQKAKNLMKVNVSASSKTILPMTEISSSFPLMKQALDSIRSLLSGKNEQEKIAIKKEKIPEFLPYLENYQASGRNYKNPVLVWITLWLFDIGDVDQAMTYATLAIEQDQLPPSNFSSPLVDMYVRGLVTWAEKKFKANDSAEPYLSQVGELIASQQWPVNELILASRVYSKLAMYAEREERWDDCIRWCTLTMNINPDGHGQKTRLDKARTKLGIKPT</sequence>
<dbReference type="GO" id="GO:0004519">
    <property type="term" value="F:endonuclease activity"/>
    <property type="evidence" value="ECO:0007669"/>
    <property type="project" value="InterPro"/>
</dbReference>
<gene>
    <name evidence="1" type="ORF">GCM10007877_18790</name>
</gene>
<dbReference type="Pfam" id="PF05944">
    <property type="entry name" value="Phage_term_smal"/>
    <property type="match status" value="1"/>
</dbReference>
<reference evidence="1 2" key="1">
    <citation type="journal article" date="2014" name="Int. J. Syst. Evol. Microbiol.">
        <title>Complete genome sequence of Corynebacterium casei LMG S-19264T (=DSM 44701T), isolated from a smear-ripened cheese.</title>
        <authorList>
            <consortium name="US DOE Joint Genome Institute (JGI-PGF)"/>
            <person name="Walter F."/>
            <person name="Albersmeier A."/>
            <person name="Kalinowski J."/>
            <person name="Ruckert C."/>
        </authorList>
    </citation>
    <scope>NUCLEOTIDE SEQUENCE [LARGE SCALE GENOMIC DNA]</scope>
    <source>
        <strain evidence="1 2">NBRC 110095</strain>
    </source>
</reference>
<protein>
    <recommendedName>
        <fullName evidence="3">Terminase</fullName>
    </recommendedName>
</protein>
<evidence type="ECO:0000313" key="2">
    <source>
        <dbReference type="Proteomes" id="UP001156870"/>
    </source>
</evidence>
<dbReference type="AlphaFoldDB" id="A0AA37WLM8"/>
<keyword evidence="2" id="KW-1185">Reference proteome</keyword>
<dbReference type="RefSeq" id="WP_232593061.1">
    <property type="nucleotide sequence ID" value="NZ_BSPD01000039.1"/>
</dbReference>
<organism evidence="1 2">
    <name type="scientific">Marinibactrum halimedae</name>
    <dbReference type="NCBI Taxonomy" id="1444977"/>
    <lineage>
        <taxon>Bacteria</taxon>
        <taxon>Pseudomonadati</taxon>
        <taxon>Pseudomonadota</taxon>
        <taxon>Gammaproteobacteria</taxon>
        <taxon>Cellvibrionales</taxon>
        <taxon>Cellvibrionaceae</taxon>
        <taxon>Marinibactrum</taxon>
    </lineage>
</organism>
<dbReference type="InterPro" id="IPR010270">
    <property type="entry name" value="Phage_P2_GpM"/>
</dbReference>
<evidence type="ECO:0000313" key="1">
    <source>
        <dbReference type="EMBL" id="GLS26164.1"/>
    </source>
</evidence>
<accession>A0AA37WLM8</accession>
<dbReference type="Proteomes" id="UP001156870">
    <property type="component" value="Unassembled WGS sequence"/>
</dbReference>